<dbReference type="SUPFAM" id="SSF52047">
    <property type="entry name" value="RNI-like"/>
    <property type="match status" value="1"/>
</dbReference>
<dbReference type="InterPro" id="IPR025398">
    <property type="entry name" value="DUF4371"/>
</dbReference>
<dbReference type="PANTHER" id="PTHR45749:SF36">
    <property type="entry name" value="ZINC FINGER MYM-TYPE PROTEIN 1-LIKE"/>
    <property type="match status" value="1"/>
</dbReference>
<feature type="domain" description="TTF-type" evidence="4">
    <location>
        <begin position="62"/>
        <end position="156"/>
    </location>
</feature>
<dbReference type="EMBL" id="KI536661">
    <property type="protein sequence ID" value="ESR54920.1"/>
    <property type="molecule type" value="Genomic_DNA"/>
</dbReference>
<evidence type="ECO:0000256" key="2">
    <source>
        <dbReference type="ARBA" id="ARBA00022737"/>
    </source>
</evidence>
<dbReference type="SMART" id="SM00597">
    <property type="entry name" value="ZnF_TTF"/>
    <property type="match status" value="1"/>
</dbReference>
<dbReference type="InterPro" id="IPR001611">
    <property type="entry name" value="Leu-rich_rpt"/>
</dbReference>
<evidence type="ECO:0000313" key="6">
    <source>
        <dbReference type="Proteomes" id="UP000030687"/>
    </source>
</evidence>
<dbReference type="InterPro" id="IPR055414">
    <property type="entry name" value="LRR_R13L4/SHOC2-like"/>
</dbReference>
<dbReference type="InParanoid" id="V4TT68"/>
<reference evidence="5 6" key="1">
    <citation type="submission" date="2013-10" db="EMBL/GenBank/DDBJ databases">
        <authorList>
            <consortium name="International Citrus Genome Consortium"/>
            <person name="Jenkins J."/>
            <person name="Schmutz J."/>
            <person name="Prochnik S."/>
            <person name="Rokhsar D."/>
            <person name="Gmitter F."/>
            <person name="Ollitrault P."/>
            <person name="Machado M."/>
            <person name="Talon M."/>
            <person name="Wincker P."/>
            <person name="Jaillon O."/>
            <person name="Morgante M."/>
        </authorList>
    </citation>
    <scope>NUCLEOTIDE SEQUENCE</scope>
    <source>
        <strain evidence="6">cv. Clemenules</strain>
    </source>
</reference>
<name>V4TT68_CITCL</name>
<dbReference type="Gene3D" id="3.80.10.10">
    <property type="entry name" value="Ribonuclease Inhibitor"/>
    <property type="match status" value="1"/>
</dbReference>
<dbReference type="Proteomes" id="UP000030687">
    <property type="component" value="Unassembled WGS sequence"/>
</dbReference>
<dbReference type="Pfam" id="PF23598">
    <property type="entry name" value="LRR_14"/>
    <property type="match status" value="1"/>
</dbReference>
<dbReference type="InterPro" id="IPR006580">
    <property type="entry name" value="Znf_TTF"/>
</dbReference>
<evidence type="ECO:0000256" key="3">
    <source>
        <dbReference type="SAM" id="MobiDB-lite"/>
    </source>
</evidence>
<dbReference type="STRING" id="85681.V4TT68"/>
<gene>
    <name evidence="5" type="ORF">CICLE_v10024121mg</name>
</gene>
<proteinExistence type="predicted"/>
<sequence length="732" mass="83437">MSGNSKEKVSLNLHDLPRDPGLRTVISKLDPNIQDEVRRAYLQMGPFQPQSHDFPTRLLGEKSRRFVRSWFDNYLDWLEYSIVKDAAFCLYCYVFREENGSQGVGPCFTGEGFRNWKKKEMSRQHVGGVNSAHNIARRRCESLMNQKAHVATFFFNHSKKIKREYRLCLTAVIDCIRFLLRQGLAFCGNNESQSSDNRGNFLLANHNEEIKGVIFNNAPANLQMTSPDIQKQIVSVCSAETSRAIIKEIGDSLFSVMIDESRDISTKEQMAVVLCYVDKRGHVVERFIGIEHVIDTKAVSLKASLDIVFARHGLSMSRLRGQGYDGASNMQGVLNGLKTLILKENESAYYIHCFPINYSWPLFLWQKSTKKSIKFLATSLEVPSSIVRLNNVRDINFSRSKGHKQMGLSLPITIFFDGLYNLTYLDQSDCCITKLPESIGQLSSLEYLYLSKNNFERIPKSIIQLSKLSCLYLSYCGKLQSLPKLPCSLHKLHAHHCTALESLSGLFPKSYESCPPRFELNGNYNLDRNVVGGILEDALQNIQHVATARWEHMHAQEKISYPEFEGFAILPGNEISKSFCFQSMGSLIKLKTPPAGWFNNKNVMGFAFGAIVSFRDHYDDVFELFCDIKVKPKDCDPHVIQIYLELYCYVESDHLILGYYLFGNDNLNGFRDCVIEAVQFYFKKDHDDSERLECWGPKRCGIHLLYAPDSSEDPSGSFNNERRRGTTTPADD</sequence>
<dbReference type="PROSITE" id="PS51450">
    <property type="entry name" value="LRR"/>
    <property type="match status" value="1"/>
</dbReference>
<evidence type="ECO:0000256" key="1">
    <source>
        <dbReference type="ARBA" id="ARBA00022614"/>
    </source>
</evidence>
<dbReference type="KEGG" id="cic:CICLE_v10024121mg"/>
<dbReference type="AlphaFoldDB" id="V4TT68"/>
<dbReference type="eggNOG" id="ENOG502QSU3">
    <property type="taxonomic scope" value="Eukaryota"/>
</dbReference>
<organism evidence="5 6">
    <name type="scientific">Citrus clementina</name>
    <name type="common">Clementine</name>
    <name type="synonym">Citrus deliciosa x Citrus sinensis</name>
    <dbReference type="NCBI Taxonomy" id="85681"/>
    <lineage>
        <taxon>Eukaryota</taxon>
        <taxon>Viridiplantae</taxon>
        <taxon>Streptophyta</taxon>
        <taxon>Embryophyta</taxon>
        <taxon>Tracheophyta</taxon>
        <taxon>Spermatophyta</taxon>
        <taxon>Magnoliopsida</taxon>
        <taxon>eudicotyledons</taxon>
        <taxon>Gunneridae</taxon>
        <taxon>Pentapetalae</taxon>
        <taxon>rosids</taxon>
        <taxon>malvids</taxon>
        <taxon>Sapindales</taxon>
        <taxon>Rutaceae</taxon>
        <taxon>Aurantioideae</taxon>
        <taxon>Citrus</taxon>
    </lineage>
</organism>
<dbReference type="Gramene" id="ESR54920">
    <property type="protein sequence ID" value="ESR54920"/>
    <property type="gene ID" value="CICLE_v10024121mg"/>
</dbReference>
<dbReference type="PANTHER" id="PTHR45749">
    <property type="match status" value="1"/>
</dbReference>
<evidence type="ECO:0000259" key="4">
    <source>
        <dbReference type="SMART" id="SM00597"/>
    </source>
</evidence>
<accession>V4TT68</accession>
<dbReference type="Pfam" id="PF14291">
    <property type="entry name" value="DUF4371"/>
    <property type="match status" value="1"/>
</dbReference>
<keyword evidence="6" id="KW-1185">Reference proteome</keyword>
<keyword evidence="1" id="KW-0433">Leucine-rich repeat</keyword>
<protein>
    <recommendedName>
        <fullName evidence="4">TTF-type domain-containing protein</fullName>
    </recommendedName>
</protein>
<feature type="region of interest" description="Disordered" evidence="3">
    <location>
        <begin position="708"/>
        <end position="732"/>
    </location>
</feature>
<evidence type="ECO:0000313" key="5">
    <source>
        <dbReference type="EMBL" id="ESR54920.1"/>
    </source>
</evidence>
<keyword evidence="2" id="KW-0677">Repeat</keyword>
<dbReference type="InterPro" id="IPR045344">
    <property type="entry name" value="C-JID"/>
</dbReference>
<dbReference type="InterPro" id="IPR032675">
    <property type="entry name" value="LRR_dom_sf"/>
</dbReference>
<dbReference type="Pfam" id="PF20160">
    <property type="entry name" value="C-JID"/>
    <property type="match status" value="1"/>
</dbReference>